<evidence type="ECO:0000256" key="10">
    <source>
        <dbReference type="ARBA" id="ARBA00022984"/>
    </source>
</evidence>
<dbReference type="Pfam" id="PF00905">
    <property type="entry name" value="Transpeptidase"/>
    <property type="match status" value="1"/>
</dbReference>
<dbReference type="InterPro" id="IPR017790">
    <property type="entry name" value="Penicillin-binding_protein_2"/>
</dbReference>
<dbReference type="GO" id="GO:0009252">
    <property type="term" value="P:peptidoglycan biosynthetic process"/>
    <property type="evidence" value="ECO:0007669"/>
    <property type="project" value="UniProtKB-KW"/>
</dbReference>
<dbReference type="EMBL" id="RXFM01000098">
    <property type="protein sequence ID" value="RST62656.1"/>
    <property type="molecule type" value="Genomic_DNA"/>
</dbReference>
<keyword evidence="11 14" id="KW-1133">Transmembrane helix</keyword>
<dbReference type="Proteomes" id="UP000279470">
    <property type="component" value="Unassembled WGS sequence"/>
</dbReference>
<organism evidence="17 18">
    <name type="scientific">Candidatus Aquarickettsia rohweri</name>
    <dbReference type="NCBI Taxonomy" id="2602574"/>
    <lineage>
        <taxon>Bacteria</taxon>
        <taxon>Pseudomonadati</taxon>
        <taxon>Pseudomonadota</taxon>
        <taxon>Alphaproteobacteria</taxon>
        <taxon>Rickettsiales</taxon>
        <taxon>Candidatus Midichloriaceae</taxon>
        <taxon>Candidatus Aquarickettsia</taxon>
    </lineage>
</organism>
<dbReference type="RefSeq" id="WP_126045181.1">
    <property type="nucleotide sequence ID" value="NZ_RXFM01000098.1"/>
</dbReference>
<dbReference type="InterPro" id="IPR012338">
    <property type="entry name" value="Beta-lactam/transpept-like"/>
</dbReference>
<dbReference type="NCBIfam" id="TIGR03423">
    <property type="entry name" value="pbp2_mrdA"/>
    <property type="match status" value="1"/>
</dbReference>
<dbReference type="InterPro" id="IPR050515">
    <property type="entry name" value="Beta-lactam/transpept"/>
</dbReference>
<evidence type="ECO:0000256" key="9">
    <source>
        <dbReference type="ARBA" id="ARBA00022960"/>
    </source>
</evidence>
<keyword evidence="7 14" id="KW-0812">Transmembrane</keyword>
<evidence type="ECO:0000256" key="1">
    <source>
        <dbReference type="ARBA" id="ARBA00004167"/>
    </source>
</evidence>
<gene>
    <name evidence="17" type="primary">mrdA</name>
    <name evidence="17" type="ORF">EIC27_06035</name>
</gene>
<dbReference type="GO" id="GO:0009002">
    <property type="term" value="F:serine-type D-Ala-D-Ala carboxypeptidase activity"/>
    <property type="evidence" value="ECO:0007669"/>
    <property type="project" value="InterPro"/>
</dbReference>
<keyword evidence="4" id="KW-0997">Cell inner membrane</keyword>
<dbReference type="GO" id="GO:0008658">
    <property type="term" value="F:penicillin binding"/>
    <property type="evidence" value="ECO:0007669"/>
    <property type="project" value="InterPro"/>
</dbReference>
<evidence type="ECO:0000313" key="17">
    <source>
        <dbReference type="EMBL" id="RST62656.1"/>
    </source>
</evidence>
<comment type="caution">
    <text evidence="17">The sequence shown here is derived from an EMBL/GenBank/DDBJ whole genome shotgun (WGS) entry which is preliminary data.</text>
</comment>
<feature type="domain" description="Penicillin-binding protein dimerisation" evidence="16">
    <location>
        <begin position="58"/>
        <end position="226"/>
    </location>
</feature>
<dbReference type="GO" id="GO:0006508">
    <property type="term" value="P:proteolysis"/>
    <property type="evidence" value="ECO:0007669"/>
    <property type="project" value="UniProtKB-KW"/>
</dbReference>
<evidence type="ECO:0000259" key="16">
    <source>
        <dbReference type="Pfam" id="PF03717"/>
    </source>
</evidence>
<dbReference type="PANTHER" id="PTHR30627">
    <property type="entry name" value="PEPTIDOGLYCAN D,D-TRANSPEPTIDASE"/>
    <property type="match status" value="1"/>
</dbReference>
<evidence type="ECO:0000256" key="5">
    <source>
        <dbReference type="ARBA" id="ARBA00022645"/>
    </source>
</evidence>
<evidence type="ECO:0000256" key="7">
    <source>
        <dbReference type="ARBA" id="ARBA00022692"/>
    </source>
</evidence>
<keyword evidence="5" id="KW-0121">Carboxypeptidase</keyword>
<dbReference type="Pfam" id="PF03717">
    <property type="entry name" value="PBP_dimer"/>
    <property type="match status" value="1"/>
</dbReference>
<dbReference type="GO" id="GO:0005886">
    <property type="term" value="C:plasma membrane"/>
    <property type="evidence" value="ECO:0007669"/>
    <property type="project" value="UniProtKB-SubCell"/>
</dbReference>
<dbReference type="GO" id="GO:0071972">
    <property type="term" value="F:peptidoglycan L,D-transpeptidase activity"/>
    <property type="evidence" value="ECO:0007669"/>
    <property type="project" value="TreeGrafter"/>
</dbReference>
<evidence type="ECO:0000256" key="2">
    <source>
        <dbReference type="ARBA" id="ARBA00004236"/>
    </source>
</evidence>
<evidence type="ECO:0000259" key="15">
    <source>
        <dbReference type="Pfam" id="PF00905"/>
    </source>
</evidence>
<dbReference type="OrthoDB" id="9766847at2"/>
<keyword evidence="18" id="KW-1185">Reference proteome</keyword>
<accession>A0A3S0A4T5</accession>
<evidence type="ECO:0000256" key="11">
    <source>
        <dbReference type="ARBA" id="ARBA00022989"/>
    </source>
</evidence>
<sequence>MRDEKSKYKTLTRRALILGSVKGALISCLIGRFYYLQILNSNVYQTLSNKNRLRILPTPPLRGDILDINGDVLANNIKIYSLIIKIEFKSRLKHIVDKINNILISQKISLQRIVEKSKNIPISQPIKLIENISLQNAILVDSNLNLQEVEIIEEYIRSYKLREKTFHVIGYIGNATLKEIDLENLPKNYKFLTGKDGIEKEYNKILQGKPGIKKIEVDAKGNFTKQVDVIPPVKGSTISLSIDKNVQNIISNHIGEYNGAIIISDLVKKKIIGMVSMPTIDPSIFIDGVSSKKWKEIVNNKYNPLINKCISSQYHPGSIFKIIMFLSILKSGINPNETVYCPGHYKLGGRVYKCWNKYGHGNVNLKQAFAKSCNVYFFHQSLRVGINNISKIAKELGLGNKTNIKLPFEIGGTIPNIEWKKSKYKKSWYLGDTINSSIGQGYVETTPIQLLQMVSRVATGEVFDQTIENDNNSMQSKKLKINQTHLNMLRKSMLGVFYNTQGTGYRQRIDDEEFKIACKTGTSQVVSTTHDILSDMYKDHSIFVGYAPFNSPKFAISTVIENGGWGSKTALPISRNILNDLKHLYI</sequence>
<comment type="subcellular location">
    <subcellularLocation>
        <location evidence="2">Cell membrane</location>
    </subcellularLocation>
    <subcellularLocation>
        <location evidence="1">Membrane</location>
        <topology evidence="1">Single-pass membrane protein</topology>
    </subcellularLocation>
</comment>
<evidence type="ECO:0000256" key="4">
    <source>
        <dbReference type="ARBA" id="ARBA00022519"/>
    </source>
</evidence>
<dbReference type="InterPro" id="IPR001460">
    <property type="entry name" value="PCN-bd_Tpept"/>
</dbReference>
<evidence type="ECO:0000256" key="12">
    <source>
        <dbReference type="ARBA" id="ARBA00023136"/>
    </source>
</evidence>
<evidence type="ECO:0000256" key="3">
    <source>
        <dbReference type="ARBA" id="ARBA00022475"/>
    </source>
</evidence>
<dbReference type="GO" id="GO:0071555">
    <property type="term" value="P:cell wall organization"/>
    <property type="evidence" value="ECO:0007669"/>
    <property type="project" value="UniProtKB-KW"/>
</dbReference>
<dbReference type="AlphaFoldDB" id="A0A3S0A4T5"/>
<keyword evidence="9" id="KW-0133">Cell shape</keyword>
<feature type="transmembrane region" description="Helical" evidence="14">
    <location>
        <begin position="15"/>
        <end position="35"/>
    </location>
</feature>
<evidence type="ECO:0000313" key="18">
    <source>
        <dbReference type="Proteomes" id="UP000279470"/>
    </source>
</evidence>
<evidence type="ECO:0000256" key="13">
    <source>
        <dbReference type="ARBA" id="ARBA00023316"/>
    </source>
</evidence>
<dbReference type="SUPFAM" id="SSF56519">
    <property type="entry name" value="Penicillin binding protein dimerisation domain"/>
    <property type="match status" value="1"/>
</dbReference>
<evidence type="ECO:0000256" key="8">
    <source>
        <dbReference type="ARBA" id="ARBA00022801"/>
    </source>
</evidence>
<evidence type="ECO:0000256" key="14">
    <source>
        <dbReference type="SAM" id="Phobius"/>
    </source>
</evidence>
<dbReference type="PANTHER" id="PTHR30627:SF2">
    <property type="entry name" value="PEPTIDOGLYCAN D,D-TRANSPEPTIDASE MRDA"/>
    <property type="match status" value="1"/>
</dbReference>
<dbReference type="InterPro" id="IPR005311">
    <property type="entry name" value="PBP_dimer"/>
</dbReference>
<keyword evidence="13" id="KW-0961">Cell wall biogenesis/degradation</keyword>
<keyword evidence="10" id="KW-0573">Peptidoglycan synthesis</keyword>
<proteinExistence type="predicted"/>
<protein>
    <submittedName>
        <fullName evidence="17">Penicillin-binding protein 2</fullName>
    </submittedName>
</protein>
<name>A0A3S0A4T5_9RICK</name>
<dbReference type="InterPro" id="IPR036138">
    <property type="entry name" value="PBP_dimer_sf"/>
</dbReference>
<evidence type="ECO:0000256" key="6">
    <source>
        <dbReference type="ARBA" id="ARBA00022670"/>
    </source>
</evidence>
<keyword evidence="12 14" id="KW-0472">Membrane</keyword>
<keyword evidence="8" id="KW-0378">Hydrolase</keyword>
<dbReference type="GO" id="GO:0008360">
    <property type="term" value="P:regulation of cell shape"/>
    <property type="evidence" value="ECO:0007669"/>
    <property type="project" value="UniProtKB-KW"/>
</dbReference>
<dbReference type="SUPFAM" id="SSF56601">
    <property type="entry name" value="beta-lactamase/transpeptidase-like"/>
    <property type="match status" value="1"/>
</dbReference>
<dbReference type="Gene3D" id="3.90.1310.10">
    <property type="entry name" value="Penicillin-binding protein 2a (Domain 2)"/>
    <property type="match status" value="1"/>
</dbReference>
<feature type="domain" description="Penicillin-binding protein transpeptidase" evidence="15">
    <location>
        <begin position="259"/>
        <end position="578"/>
    </location>
</feature>
<dbReference type="Gene3D" id="3.40.710.10">
    <property type="entry name" value="DD-peptidase/beta-lactamase superfamily"/>
    <property type="match status" value="1"/>
</dbReference>
<reference evidence="18" key="1">
    <citation type="submission" date="2018-11" db="EMBL/GenBank/DDBJ databases">
        <title>Phylogenetic, genomic, and biogeographic characterization of a novel and ubiquitous marine invertebrate-associated Rickettsiales parasite, Candidatus Marinoinvertebrata rohwerii, gen. nov., sp. nov.</title>
        <authorList>
            <person name="Klinges J.G."/>
            <person name="Rosales S.M."/>
            <person name="Mcminds R."/>
            <person name="Shaver E.C."/>
            <person name="Shantz A."/>
            <person name="Peters E.C."/>
            <person name="Burkepile D.E."/>
            <person name="Silliman B.R."/>
            <person name="Vega Thurber R.L."/>
        </authorList>
    </citation>
    <scope>NUCLEOTIDE SEQUENCE [LARGE SCALE GENOMIC DNA]</scope>
    <source>
        <strain evidence="18">a_cerv_44</strain>
    </source>
</reference>
<keyword evidence="3" id="KW-1003">Cell membrane</keyword>
<keyword evidence="6" id="KW-0645">Protease</keyword>